<name>A0ABT2WFD1_9BACI</name>
<protein>
    <submittedName>
        <fullName evidence="5">CBS and ACT domain-containing protein</fullName>
    </submittedName>
</protein>
<dbReference type="Pfam" id="PF00571">
    <property type="entry name" value="CBS"/>
    <property type="match status" value="2"/>
</dbReference>
<dbReference type="InterPro" id="IPR002912">
    <property type="entry name" value="ACT_dom"/>
</dbReference>
<accession>A0ABT2WFD1</accession>
<dbReference type="PANTHER" id="PTHR43080">
    <property type="entry name" value="CBS DOMAIN-CONTAINING PROTEIN CBSX3, MITOCHONDRIAL"/>
    <property type="match status" value="1"/>
</dbReference>
<dbReference type="SUPFAM" id="SSF55021">
    <property type="entry name" value="ACT-like"/>
    <property type="match status" value="1"/>
</dbReference>
<dbReference type="InterPro" id="IPR046342">
    <property type="entry name" value="CBS_dom_sf"/>
</dbReference>
<reference evidence="5 6" key="1">
    <citation type="submission" date="2022-10" db="EMBL/GenBank/DDBJ databases">
        <title>Description of Fervidibacillus gen. nov. in the family Fervidibacillaceae fam. nov. with two species, Fervidibacillus albus sp. nov., and Fervidibacillus halotolerans sp. nov., isolated from tidal flat sediments.</title>
        <authorList>
            <person name="Kwon K.K."/>
            <person name="Yang S.-H."/>
        </authorList>
    </citation>
    <scope>NUCLEOTIDE SEQUENCE [LARGE SCALE GENOMIC DNA]</scope>
    <source>
        <strain evidence="5 6">DSM 23332</strain>
    </source>
</reference>
<dbReference type="Gene3D" id="3.10.580.10">
    <property type="entry name" value="CBS-domain"/>
    <property type="match status" value="1"/>
</dbReference>
<dbReference type="PROSITE" id="PS51671">
    <property type="entry name" value="ACT"/>
    <property type="match status" value="1"/>
</dbReference>
<dbReference type="Pfam" id="PF01842">
    <property type="entry name" value="ACT"/>
    <property type="match status" value="1"/>
</dbReference>
<sequence length="214" mass="24328">MLVEEIMHRKVYTLSCKHTIKDACQLIELKRIRHIPIVDQHHHLLGIVSDRDIRSAIPSIFSKDSTEEYSKPLDLIMTKNVITIHPLDFVEEVSTLFFQNQIGCLPVVENEKLVGIITDTDVLKTFVELTGVNKPGSQIEVRVPDTPGVLVDLLQTIRQFQVNIESVLVYPDKANSKHKIIVIRVGTIHPGPIAQTLTENHYDIVWPSIQRFSL</sequence>
<comment type="caution">
    <text evidence="5">The sequence shown here is derived from an EMBL/GenBank/DDBJ whole genome shotgun (WGS) entry which is preliminary data.</text>
</comment>
<dbReference type="EMBL" id="JAOUSE010000019">
    <property type="protein sequence ID" value="MCU9594385.1"/>
    <property type="molecule type" value="Genomic_DNA"/>
</dbReference>
<dbReference type="PANTHER" id="PTHR43080:SF2">
    <property type="entry name" value="CBS DOMAIN-CONTAINING PROTEIN"/>
    <property type="match status" value="1"/>
</dbReference>
<evidence type="ECO:0000256" key="2">
    <source>
        <dbReference type="PROSITE-ProRule" id="PRU00703"/>
    </source>
</evidence>
<feature type="domain" description="CBS" evidence="3">
    <location>
        <begin position="7"/>
        <end position="65"/>
    </location>
</feature>
<organism evidence="5 6">
    <name type="scientific">Pallidibacillus thermolactis</name>
    <dbReference type="NCBI Taxonomy" id="251051"/>
    <lineage>
        <taxon>Bacteria</taxon>
        <taxon>Bacillati</taxon>
        <taxon>Bacillota</taxon>
        <taxon>Bacilli</taxon>
        <taxon>Bacillales</taxon>
        <taxon>Bacillaceae</taxon>
        <taxon>Pallidibacillus</taxon>
    </lineage>
</organism>
<feature type="domain" description="ACT" evidence="4">
    <location>
        <begin position="138"/>
        <end position="214"/>
    </location>
</feature>
<evidence type="ECO:0000256" key="1">
    <source>
        <dbReference type="ARBA" id="ARBA00023122"/>
    </source>
</evidence>
<gene>
    <name evidence="5" type="ORF">OEV82_07940</name>
</gene>
<dbReference type="CDD" id="cd04584">
    <property type="entry name" value="CBS_pair_AcuB_like"/>
    <property type="match status" value="1"/>
</dbReference>
<evidence type="ECO:0000313" key="6">
    <source>
        <dbReference type="Proteomes" id="UP001208656"/>
    </source>
</evidence>
<evidence type="ECO:0000313" key="5">
    <source>
        <dbReference type="EMBL" id="MCU9594385.1"/>
    </source>
</evidence>
<proteinExistence type="predicted"/>
<dbReference type="InterPro" id="IPR051257">
    <property type="entry name" value="Diverse_CBS-Domain"/>
</dbReference>
<dbReference type="RefSeq" id="WP_173657807.1">
    <property type="nucleotide sequence ID" value="NZ_JAOUSE010000019.1"/>
</dbReference>
<keyword evidence="1 2" id="KW-0129">CBS domain</keyword>
<keyword evidence="6" id="KW-1185">Reference proteome</keyword>
<dbReference type="PROSITE" id="PS51371">
    <property type="entry name" value="CBS"/>
    <property type="match status" value="2"/>
</dbReference>
<dbReference type="SUPFAM" id="SSF54631">
    <property type="entry name" value="CBS-domain pair"/>
    <property type="match status" value="1"/>
</dbReference>
<dbReference type="InterPro" id="IPR045865">
    <property type="entry name" value="ACT-like_dom_sf"/>
</dbReference>
<dbReference type="SMART" id="SM00116">
    <property type="entry name" value="CBS"/>
    <property type="match status" value="2"/>
</dbReference>
<evidence type="ECO:0000259" key="4">
    <source>
        <dbReference type="PROSITE" id="PS51671"/>
    </source>
</evidence>
<dbReference type="Proteomes" id="UP001208656">
    <property type="component" value="Unassembled WGS sequence"/>
</dbReference>
<feature type="domain" description="CBS" evidence="3">
    <location>
        <begin position="77"/>
        <end position="135"/>
    </location>
</feature>
<evidence type="ECO:0000259" key="3">
    <source>
        <dbReference type="PROSITE" id="PS51371"/>
    </source>
</evidence>
<dbReference type="InterPro" id="IPR000644">
    <property type="entry name" value="CBS_dom"/>
</dbReference>